<organism evidence="2 3">
    <name type="scientific">Holothuria leucospilota</name>
    <name type="common">Black long sea cucumber</name>
    <name type="synonym">Mertensiothuria leucospilota</name>
    <dbReference type="NCBI Taxonomy" id="206669"/>
    <lineage>
        <taxon>Eukaryota</taxon>
        <taxon>Metazoa</taxon>
        <taxon>Echinodermata</taxon>
        <taxon>Eleutherozoa</taxon>
        <taxon>Echinozoa</taxon>
        <taxon>Holothuroidea</taxon>
        <taxon>Aspidochirotacea</taxon>
        <taxon>Aspidochirotida</taxon>
        <taxon>Holothuriidae</taxon>
        <taxon>Holothuria</taxon>
    </lineage>
</organism>
<sequence length="113" mass="12900">MDCSQESSRGETVKKMADQDIVEDETLQNLSKKFAGEWKVIGRKLGFDEAELEQIKMEVTQVSGSQQEINYQMLLRWKRKNMQAGLATRAILANALEHAERTDLAEELLNDNL</sequence>
<dbReference type="InterPro" id="IPR000488">
    <property type="entry name" value="Death_dom"/>
</dbReference>
<evidence type="ECO:0000313" key="2">
    <source>
        <dbReference type="EMBL" id="KAJ8038831.1"/>
    </source>
</evidence>
<dbReference type="PROSITE" id="PS50017">
    <property type="entry name" value="DEATH_DOMAIN"/>
    <property type="match status" value="1"/>
</dbReference>
<evidence type="ECO:0000259" key="1">
    <source>
        <dbReference type="PROSITE" id="PS50017"/>
    </source>
</evidence>
<dbReference type="EMBL" id="JAIZAY010000007">
    <property type="protein sequence ID" value="KAJ8038831.1"/>
    <property type="molecule type" value="Genomic_DNA"/>
</dbReference>
<gene>
    <name evidence="2" type="ORF">HOLleu_16371</name>
</gene>
<reference evidence="2" key="1">
    <citation type="submission" date="2021-10" db="EMBL/GenBank/DDBJ databases">
        <title>Tropical sea cucumber genome reveals ecological adaptation and Cuvierian tubules defense mechanism.</title>
        <authorList>
            <person name="Chen T."/>
        </authorList>
    </citation>
    <scope>NUCLEOTIDE SEQUENCE</scope>
    <source>
        <strain evidence="2">Nanhai2018</strain>
        <tissue evidence="2">Muscle</tissue>
    </source>
</reference>
<dbReference type="SUPFAM" id="SSF47986">
    <property type="entry name" value="DEATH domain"/>
    <property type="match status" value="1"/>
</dbReference>
<dbReference type="Gene3D" id="1.10.533.10">
    <property type="entry name" value="Death Domain, Fas"/>
    <property type="match status" value="1"/>
</dbReference>
<dbReference type="CDD" id="cd01670">
    <property type="entry name" value="Death"/>
    <property type="match status" value="1"/>
</dbReference>
<name>A0A9Q1C522_HOLLE</name>
<feature type="domain" description="Death" evidence="1">
    <location>
        <begin position="23"/>
        <end position="112"/>
    </location>
</feature>
<accession>A0A9Q1C522</accession>
<dbReference type="InterPro" id="IPR011029">
    <property type="entry name" value="DEATH-like_dom_sf"/>
</dbReference>
<protein>
    <recommendedName>
        <fullName evidence="1">Death domain-containing protein</fullName>
    </recommendedName>
</protein>
<dbReference type="GO" id="GO:0007165">
    <property type="term" value="P:signal transduction"/>
    <property type="evidence" value="ECO:0007669"/>
    <property type="project" value="InterPro"/>
</dbReference>
<evidence type="ECO:0000313" key="3">
    <source>
        <dbReference type="Proteomes" id="UP001152320"/>
    </source>
</evidence>
<dbReference type="AlphaFoldDB" id="A0A9Q1C522"/>
<dbReference type="OrthoDB" id="6079147at2759"/>
<dbReference type="Proteomes" id="UP001152320">
    <property type="component" value="Chromosome 7"/>
</dbReference>
<dbReference type="Pfam" id="PF00531">
    <property type="entry name" value="Death"/>
    <property type="match status" value="1"/>
</dbReference>
<proteinExistence type="predicted"/>
<comment type="caution">
    <text evidence="2">The sequence shown here is derived from an EMBL/GenBank/DDBJ whole genome shotgun (WGS) entry which is preliminary data.</text>
</comment>
<keyword evidence="3" id="KW-1185">Reference proteome</keyword>